<comment type="caution">
    <text evidence="3">The sequence shown here is derived from an EMBL/GenBank/DDBJ whole genome shotgun (WGS) entry which is preliminary data.</text>
</comment>
<evidence type="ECO:0000313" key="3">
    <source>
        <dbReference type="EMBL" id="CAK9089846.1"/>
    </source>
</evidence>
<proteinExistence type="predicted"/>
<keyword evidence="1" id="KW-0106">Calcium</keyword>
<dbReference type="PROSITE" id="PS50222">
    <property type="entry name" value="EF_HAND_2"/>
    <property type="match status" value="1"/>
</dbReference>
<dbReference type="SUPFAM" id="SSF47473">
    <property type="entry name" value="EF-hand"/>
    <property type="match status" value="1"/>
</dbReference>
<evidence type="ECO:0000313" key="4">
    <source>
        <dbReference type="Proteomes" id="UP001642464"/>
    </source>
</evidence>
<dbReference type="InterPro" id="IPR011992">
    <property type="entry name" value="EF-hand-dom_pair"/>
</dbReference>
<dbReference type="PROSITE" id="PS00018">
    <property type="entry name" value="EF_HAND_1"/>
    <property type="match status" value="1"/>
</dbReference>
<dbReference type="InterPro" id="IPR002048">
    <property type="entry name" value="EF_hand_dom"/>
</dbReference>
<gene>
    <name evidence="3" type="ORF">SCF082_LOCUS42386</name>
</gene>
<feature type="domain" description="EF-hand" evidence="2">
    <location>
        <begin position="163"/>
        <end position="198"/>
    </location>
</feature>
<evidence type="ECO:0000259" key="2">
    <source>
        <dbReference type="PROSITE" id="PS50222"/>
    </source>
</evidence>
<dbReference type="SMART" id="SM00054">
    <property type="entry name" value="EFh"/>
    <property type="match status" value="1"/>
</dbReference>
<reference evidence="3 4" key="1">
    <citation type="submission" date="2024-02" db="EMBL/GenBank/DDBJ databases">
        <authorList>
            <person name="Chen Y."/>
            <person name="Shah S."/>
            <person name="Dougan E. K."/>
            <person name="Thang M."/>
            <person name="Chan C."/>
        </authorList>
    </citation>
    <scope>NUCLEOTIDE SEQUENCE [LARGE SCALE GENOMIC DNA]</scope>
</reference>
<evidence type="ECO:0000256" key="1">
    <source>
        <dbReference type="ARBA" id="ARBA00022837"/>
    </source>
</evidence>
<name>A0ABP0QSC5_9DINO</name>
<sequence length="223" mass="26134">MSYKCAPEDRHFKARKALLETYSNWPCEVTENEVLWWASTNEVPVDVMEFLEQTRDALRRVHEAFDEIKRPTATILTLRDFEQGLRRLKCTKFQGRREMEQITGYAIHFIDWGELKQPCASVRGYLDPSGEGQVSRNEWGMLELLHKEMVYSIKEFVHFCQRSFGNDLNAAWAVFDINGDNYISEEEWSSVARSCSYFGPILPIFRFLDKDDEAWPRLGCEPD</sequence>
<accession>A0ABP0QSC5</accession>
<dbReference type="InterPro" id="IPR018247">
    <property type="entry name" value="EF_Hand_1_Ca_BS"/>
</dbReference>
<protein>
    <submittedName>
        <fullName evidence="3">Tonsoku-like protein</fullName>
    </submittedName>
</protein>
<organism evidence="3 4">
    <name type="scientific">Durusdinium trenchii</name>
    <dbReference type="NCBI Taxonomy" id="1381693"/>
    <lineage>
        <taxon>Eukaryota</taxon>
        <taxon>Sar</taxon>
        <taxon>Alveolata</taxon>
        <taxon>Dinophyceae</taxon>
        <taxon>Suessiales</taxon>
        <taxon>Symbiodiniaceae</taxon>
        <taxon>Durusdinium</taxon>
    </lineage>
</organism>
<dbReference type="EMBL" id="CAXAMM010039906">
    <property type="protein sequence ID" value="CAK9089846.1"/>
    <property type="molecule type" value="Genomic_DNA"/>
</dbReference>
<dbReference type="Proteomes" id="UP001642464">
    <property type="component" value="Unassembled WGS sequence"/>
</dbReference>
<dbReference type="Gene3D" id="1.10.238.10">
    <property type="entry name" value="EF-hand"/>
    <property type="match status" value="1"/>
</dbReference>
<keyword evidence="4" id="KW-1185">Reference proteome</keyword>